<proteinExistence type="predicted"/>
<accession>C5BJ66</accession>
<dbReference type="EMBL" id="CP001614">
    <property type="protein sequence ID" value="ACR11370.1"/>
    <property type="molecule type" value="Genomic_DNA"/>
</dbReference>
<dbReference type="AlphaFoldDB" id="C5BJ66"/>
<sequence length="46" mass="5346">MKGNYFLKIDVNNVVADIFKQPYKNGCLKLSAGYRYLGVIRQSRYT</sequence>
<dbReference type="HOGENOM" id="CLU_3223165_0_0_6"/>
<reference evidence="1 2" key="1">
    <citation type="journal article" date="2009" name="PLoS ONE">
        <title>The complete genome of Teredinibacter turnerae T7901: an intracellular endosymbiont of marine wood-boring bivalves (shipworms).</title>
        <authorList>
            <person name="Yang J.C."/>
            <person name="Madupu R."/>
            <person name="Durkin A.S."/>
            <person name="Ekborg N.A."/>
            <person name="Pedamallu C.S."/>
            <person name="Hostetler J.B."/>
            <person name="Radune D."/>
            <person name="Toms B.S."/>
            <person name="Henrissat B."/>
            <person name="Coutinho P.M."/>
            <person name="Schwarz S."/>
            <person name="Field L."/>
            <person name="Trindade-Silva A.E."/>
            <person name="Soares C.A.G."/>
            <person name="Elshahawi S."/>
            <person name="Hanora A."/>
            <person name="Schmidt E.W."/>
            <person name="Haygood M.G."/>
            <person name="Posfai J."/>
            <person name="Benner J."/>
            <person name="Madinger C."/>
            <person name="Nove J."/>
            <person name="Anton B."/>
            <person name="Chaudhary K."/>
            <person name="Foster J."/>
            <person name="Holman A."/>
            <person name="Kumar S."/>
            <person name="Lessard P.A."/>
            <person name="Luyten Y.A."/>
            <person name="Slatko B."/>
            <person name="Wood N."/>
            <person name="Wu B."/>
            <person name="Teplitski M."/>
            <person name="Mougous J.D."/>
            <person name="Ward N."/>
            <person name="Eisen J.A."/>
            <person name="Badger J.H."/>
            <person name="Distel D.L."/>
        </authorList>
    </citation>
    <scope>NUCLEOTIDE SEQUENCE [LARGE SCALE GENOMIC DNA]</scope>
    <source>
        <strain evidence="2">ATCC 39867 / T7901</strain>
    </source>
</reference>
<evidence type="ECO:0000313" key="1">
    <source>
        <dbReference type="EMBL" id="ACR11370.1"/>
    </source>
</evidence>
<evidence type="ECO:0000313" key="2">
    <source>
        <dbReference type="Proteomes" id="UP000009080"/>
    </source>
</evidence>
<keyword evidence="2" id="KW-1185">Reference proteome</keyword>
<organism evidence="1 2">
    <name type="scientific">Teredinibacter turnerae (strain ATCC 39867 / T7901)</name>
    <dbReference type="NCBI Taxonomy" id="377629"/>
    <lineage>
        <taxon>Bacteria</taxon>
        <taxon>Pseudomonadati</taxon>
        <taxon>Pseudomonadota</taxon>
        <taxon>Gammaproteobacteria</taxon>
        <taxon>Cellvibrionales</taxon>
        <taxon>Cellvibrionaceae</taxon>
        <taxon>Teredinibacter</taxon>
    </lineage>
</organism>
<name>C5BJ66_TERTT</name>
<gene>
    <name evidence="1" type="ordered locus">TERTU_4477</name>
</gene>
<dbReference type="Proteomes" id="UP000009080">
    <property type="component" value="Chromosome"/>
</dbReference>
<protein>
    <submittedName>
        <fullName evidence="1">Uncharacterized protein</fullName>
    </submittedName>
</protein>
<dbReference type="KEGG" id="ttu:TERTU_4477"/>